<evidence type="ECO:0000256" key="4">
    <source>
        <dbReference type="ARBA" id="ARBA00023136"/>
    </source>
</evidence>
<dbReference type="GeneID" id="28829073"/>
<sequence>MVALGLGPVVLVVTWSEFAAGAVLMALRIYTNGFIIRRWNPDFWWAFASFICAICSSVFLTIAVDYGTGAHFSPAASPTSNPDPQSQLYQLIFTTFSILAIAFGKMAVIQFILQLEGTKTNGKRILYFCAASNCIVSFIFIPLLWAQCDPVNKIWDPIVAGSCHGTQTYTTFAYFQGSFGATLDTALALYPAIMLWHLQVKLHIKLGLITLFGFGIVAAITAIVKTVQIGTVKAMEDTTFHQGYLDIWASTNLWVVFIASCIPTIRPILVRIIHKVTGKEGNTTMATGYIHEGTVKDSKDDSAKSRKGRAYSRVYPRGQGGAHATTKNVFESEENIVPGKDEIIMTTEYQIKYEESQDSLSEKGLGRTESWKEQR</sequence>
<dbReference type="KEGG" id="psco:LY89DRAFT_729136"/>
<protein>
    <recommendedName>
        <fullName evidence="8">Rhodopsin domain-containing protein</fullName>
    </recommendedName>
</protein>
<keyword evidence="10" id="KW-1185">Reference proteome</keyword>
<dbReference type="AlphaFoldDB" id="A0A194XN77"/>
<feature type="transmembrane region" description="Helical" evidence="7">
    <location>
        <begin position="6"/>
        <end position="31"/>
    </location>
</feature>
<gene>
    <name evidence="9" type="ORF">LY89DRAFT_729136</name>
</gene>
<comment type="subcellular location">
    <subcellularLocation>
        <location evidence="1">Membrane</location>
        <topology evidence="1">Multi-pass membrane protein</topology>
    </subcellularLocation>
</comment>
<dbReference type="InterPro" id="IPR049326">
    <property type="entry name" value="Rhodopsin_dom_fungi"/>
</dbReference>
<evidence type="ECO:0000256" key="2">
    <source>
        <dbReference type="ARBA" id="ARBA00022692"/>
    </source>
</evidence>
<feature type="transmembrane region" description="Helical" evidence="7">
    <location>
        <begin position="43"/>
        <end position="68"/>
    </location>
</feature>
<accession>A0A194XN77</accession>
<feature type="domain" description="Rhodopsin" evidence="8">
    <location>
        <begin position="27"/>
        <end position="270"/>
    </location>
</feature>
<evidence type="ECO:0000313" key="10">
    <source>
        <dbReference type="Proteomes" id="UP000070700"/>
    </source>
</evidence>
<dbReference type="RefSeq" id="XP_018075978.1">
    <property type="nucleotide sequence ID" value="XM_018219347.1"/>
</dbReference>
<dbReference type="PANTHER" id="PTHR33048">
    <property type="entry name" value="PTH11-LIKE INTEGRAL MEMBRANE PROTEIN (AFU_ORTHOLOGUE AFUA_5G11245)"/>
    <property type="match status" value="1"/>
</dbReference>
<evidence type="ECO:0000259" key="8">
    <source>
        <dbReference type="Pfam" id="PF20684"/>
    </source>
</evidence>
<organism evidence="9 10">
    <name type="scientific">Mollisia scopiformis</name>
    <name type="common">Conifer needle endophyte fungus</name>
    <name type="synonym">Phialocephala scopiformis</name>
    <dbReference type="NCBI Taxonomy" id="149040"/>
    <lineage>
        <taxon>Eukaryota</taxon>
        <taxon>Fungi</taxon>
        <taxon>Dikarya</taxon>
        <taxon>Ascomycota</taxon>
        <taxon>Pezizomycotina</taxon>
        <taxon>Leotiomycetes</taxon>
        <taxon>Helotiales</taxon>
        <taxon>Mollisiaceae</taxon>
        <taxon>Mollisia</taxon>
    </lineage>
</organism>
<reference evidence="9 10" key="1">
    <citation type="submission" date="2015-10" db="EMBL/GenBank/DDBJ databases">
        <title>Full genome of DAOMC 229536 Phialocephala scopiformis, a fungal endophyte of spruce producing the potent anti-insectan compound rugulosin.</title>
        <authorList>
            <consortium name="DOE Joint Genome Institute"/>
            <person name="Walker A.K."/>
            <person name="Frasz S.L."/>
            <person name="Seifert K.A."/>
            <person name="Miller J.D."/>
            <person name="Mondo S.J."/>
            <person name="Labutti K."/>
            <person name="Lipzen A."/>
            <person name="Dockter R."/>
            <person name="Kennedy M."/>
            <person name="Grigoriev I.V."/>
            <person name="Spatafora J.W."/>
        </authorList>
    </citation>
    <scope>NUCLEOTIDE SEQUENCE [LARGE SCALE GENOMIC DNA]</scope>
    <source>
        <strain evidence="9 10">CBS 120377</strain>
    </source>
</reference>
<evidence type="ECO:0000256" key="1">
    <source>
        <dbReference type="ARBA" id="ARBA00004141"/>
    </source>
</evidence>
<feature type="transmembrane region" description="Helical" evidence="7">
    <location>
        <begin position="208"/>
        <end position="227"/>
    </location>
</feature>
<evidence type="ECO:0000256" key="3">
    <source>
        <dbReference type="ARBA" id="ARBA00022989"/>
    </source>
</evidence>
<comment type="similarity">
    <text evidence="5">Belongs to the SAT4 family.</text>
</comment>
<feature type="region of interest" description="Disordered" evidence="6">
    <location>
        <begin position="296"/>
        <end position="323"/>
    </location>
</feature>
<dbReference type="EMBL" id="KQ947407">
    <property type="protein sequence ID" value="KUJ21623.1"/>
    <property type="molecule type" value="Genomic_DNA"/>
</dbReference>
<evidence type="ECO:0000256" key="6">
    <source>
        <dbReference type="SAM" id="MobiDB-lite"/>
    </source>
</evidence>
<dbReference type="InterPro" id="IPR052337">
    <property type="entry name" value="SAT4-like"/>
</dbReference>
<keyword evidence="3 7" id="KW-1133">Transmembrane helix</keyword>
<evidence type="ECO:0000256" key="5">
    <source>
        <dbReference type="ARBA" id="ARBA00038359"/>
    </source>
</evidence>
<feature type="transmembrane region" description="Helical" evidence="7">
    <location>
        <begin position="125"/>
        <end position="145"/>
    </location>
</feature>
<evidence type="ECO:0000256" key="7">
    <source>
        <dbReference type="SAM" id="Phobius"/>
    </source>
</evidence>
<feature type="transmembrane region" description="Helical" evidence="7">
    <location>
        <begin position="88"/>
        <end position="113"/>
    </location>
</feature>
<evidence type="ECO:0000313" key="9">
    <source>
        <dbReference type="EMBL" id="KUJ21623.1"/>
    </source>
</evidence>
<dbReference type="Pfam" id="PF20684">
    <property type="entry name" value="Fung_rhodopsin"/>
    <property type="match status" value="1"/>
</dbReference>
<proteinExistence type="inferred from homology"/>
<dbReference type="OrthoDB" id="5429740at2759"/>
<dbReference type="Proteomes" id="UP000070700">
    <property type="component" value="Unassembled WGS sequence"/>
</dbReference>
<feature type="transmembrane region" description="Helical" evidence="7">
    <location>
        <begin position="174"/>
        <end position="196"/>
    </location>
</feature>
<name>A0A194XN77_MOLSC</name>
<keyword evidence="2 7" id="KW-0812">Transmembrane</keyword>
<feature type="transmembrane region" description="Helical" evidence="7">
    <location>
        <begin position="247"/>
        <end position="265"/>
    </location>
</feature>
<dbReference type="InParanoid" id="A0A194XN77"/>
<dbReference type="GO" id="GO:0016020">
    <property type="term" value="C:membrane"/>
    <property type="evidence" value="ECO:0007669"/>
    <property type="project" value="UniProtKB-SubCell"/>
</dbReference>
<keyword evidence="4 7" id="KW-0472">Membrane</keyword>
<dbReference type="PANTHER" id="PTHR33048:SF165">
    <property type="entry name" value="INTEGRAL MEMBRANE PROTEIN"/>
    <property type="match status" value="1"/>
</dbReference>
<feature type="region of interest" description="Disordered" evidence="6">
    <location>
        <begin position="354"/>
        <end position="375"/>
    </location>
</feature>